<reference evidence="2 3" key="1">
    <citation type="submission" date="2019-10" db="EMBL/GenBank/DDBJ databases">
        <title>Draft Genome Sequence of Cytophagaceae sp. SJW1-29.</title>
        <authorList>
            <person name="Choi A."/>
        </authorList>
    </citation>
    <scope>NUCLEOTIDE SEQUENCE [LARGE SCALE GENOMIC DNA]</scope>
    <source>
        <strain evidence="2 3">SJW1-29</strain>
    </source>
</reference>
<dbReference type="Gene3D" id="3.90.180.10">
    <property type="entry name" value="Medium-chain alcohol dehydrogenases, catalytic domain"/>
    <property type="match status" value="1"/>
</dbReference>
<dbReference type="EMBL" id="WHLY01000002">
    <property type="protein sequence ID" value="MPR34126.1"/>
    <property type="molecule type" value="Genomic_DNA"/>
</dbReference>
<name>A0A7C9F6B5_9BACT</name>
<evidence type="ECO:0000313" key="3">
    <source>
        <dbReference type="Proteomes" id="UP000479293"/>
    </source>
</evidence>
<dbReference type="SUPFAM" id="SSF50129">
    <property type="entry name" value="GroES-like"/>
    <property type="match status" value="1"/>
</dbReference>
<gene>
    <name evidence="2" type="ORF">GBK04_12310</name>
</gene>
<dbReference type="CDD" id="cd08241">
    <property type="entry name" value="QOR1"/>
    <property type="match status" value="1"/>
</dbReference>
<comment type="caution">
    <text evidence="2">The sequence shown here is derived from an EMBL/GenBank/DDBJ whole genome shotgun (WGS) entry which is preliminary data.</text>
</comment>
<proteinExistence type="predicted"/>
<organism evidence="2 3">
    <name type="scientific">Salmonirosea aquatica</name>
    <dbReference type="NCBI Taxonomy" id="2654236"/>
    <lineage>
        <taxon>Bacteria</taxon>
        <taxon>Pseudomonadati</taxon>
        <taxon>Bacteroidota</taxon>
        <taxon>Cytophagia</taxon>
        <taxon>Cytophagales</taxon>
        <taxon>Spirosomataceae</taxon>
        <taxon>Salmonirosea</taxon>
    </lineage>
</organism>
<accession>A0A7C9F6B5</accession>
<dbReference type="InterPro" id="IPR020843">
    <property type="entry name" value="ER"/>
</dbReference>
<dbReference type="Pfam" id="PF00107">
    <property type="entry name" value="ADH_zinc_N"/>
    <property type="match status" value="1"/>
</dbReference>
<feature type="domain" description="Enoyl reductase (ER)" evidence="1">
    <location>
        <begin position="10"/>
        <end position="322"/>
    </location>
</feature>
<dbReference type="Pfam" id="PF08240">
    <property type="entry name" value="ADH_N"/>
    <property type="match status" value="1"/>
</dbReference>
<dbReference type="InterPro" id="IPR036291">
    <property type="entry name" value="NAD(P)-bd_dom_sf"/>
</dbReference>
<dbReference type="PANTHER" id="PTHR43677:SF4">
    <property type="entry name" value="QUINONE OXIDOREDUCTASE-LIKE PROTEIN 2"/>
    <property type="match status" value="1"/>
</dbReference>
<dbReference type="RefSeq" id="WP_152760082.1">
    <property type="nucleotide sequence ID" value="NZ_WHLY01000002.1"/>
</dbReference>
<dbReference type="InterPro" id="IPR051397">
    <property type="entry name" value="Zn-ADH-like_protein"/>
</dbReference>
<dbReference type="GO" id="GO:0016491">
    <property type="term" value="F:oxidoreductase activity"/>
    <property type="evidence" value="ECO:0007669"/>
    <property type="project" value="InterPro"/>
</dbReference>
<dbReference type="InterPro" id="IPR013149">
    <property type="entry name" value="ADH-like_C"/>
</dbReference>
<sequence length="324" mass="34575">MKALLCTQFGSPENLILTEVPSPTPGKGQVLITVKACGVNFPDTLIIQNKYQFKPPLPFSPGGEVSGMVKEVGEGVKHLNVGDTVLSLTGWGGFAEEVVADATTTLPIPAGMDFVTAASVMYTYGTSYHALKNRAQLLAGETLLVLGAAGGVGLAAVQLGVLMGAHVIAAASSDEKLAVCRKMGAKATINYATEDLRETMKELTEGNGAHVIYDPVGDRYTEPALRSIAWKGRYLVVGFAGGEIPKVPLNLVLLKGCQLVGVFWGAFAKNEPRESQKNFQELLTWITQGKLQQHLYKTYPLADAAQALRDMMDRKVVGKAVVVV</sequence>
<dbReference type="AlphaFoldDB" id="A0A7C9F6B5"/>
<evidence type="ECO:0000259" key="1">
    <source>
        <dbReference type="SMART" id="SM00829"/>
    </source>
</evidence>
<dbReference type="Gene3D" id="3.40.50.720">
    <property type="entry name" value="NAD(P)-binding Rossmann-like Domain"/>
    <property type="match status" value="1"/>
</dbReference>
<dbReference type="InterPro" id="IPR013154">
    <property type="entry name" value="ADH-like_N"/>
</dbReference>
<dbReference type="SMART" id="SM00829">
    <property type="entry name" value="PKS_ER"/>
    <property type="match status" value="1"/>
</dbReference>
<dbReference type="InterPro" id="IPR011032">
    <property type="entry name" value="GroES-like_sf"/>
</dbReference>
<dbReference type="Proteomes" id="UP000479293">
    <property type="component" value="Unassembled WGS sequence"/>
</dbReference>
<keyword evidence="3" id="KW-1185">Reference proteome</keyword>
<evidence type="ECO:0000313" key="2">
    <source>
        <dbReference type="EMBL" id="MPR34126.1"/>
    </source>
</evidence>
<protein>
    <submittedName>
        <fullName evidence="2">Zinc-binding dehydrogenase</fullName>
    </submittedName>
</protein>
<dbReference type="SUPFAM" id="SSF51735">
    <property type="entry name" value="NAD(P)-binding Rossmann-fold domains"/>
    <property type="match status" value="1"/>
</dbReference>
<dbReference type="PANTHER" id="PTHR43677">
    <property type="entry name" value="SHORT-CHAIN DEHYDROGENASE/REDUCTASE"/>
    <property type="match status" value="1"/>
</dbReference>